<keyword evidence="3 6" id="KW-0732">Signal</keyword>
<feature type="signal peptide" evidence="6">
    <location>
        <begin position="1"/>
        <end position="24"/>
    </location>
</feature>
<dbReference type="Pfam" id="PF06629">
    <property type="entry name" value="MipA"/>
    <property type="match status" value="1"/>
</dbReference>
<sequence>MLKPLSIRLLACAFLSALLLPVHAQQQTLPKWEIGLGPGLVSYPDYPGSKEQNNLIVPFPYITYRSDAFTIDQREIKKPLYEYRNLEFDLSVSGTIPVSSKDNKAREGMDDLDGSIGIGPVVKARLYRNDLNEFKFEWPVRWVLASDFQSIHEEGFFSSPGFYYYFRQGFSARERLKITLGARADFATARNNNYFYGVDDDEATAVRPAYKSTGGFAGLAYVFSLNWHVNDFWLGGFYRLRDLSGSVYENSPLMETTRSETFGFAITWNFYQSDETVQGLE</sequence>
<keyword evidence="8" id="KW-1185">Reference proteome</keyword>
<accession>A0A451G401</accession>
<dbReference type="GO" id="GO:0009279">
    <property type="term" value="C:cell outer membrane"/>
    <property type="evidence" value="ECO:0007669"/>
    <property type="project" value="UniProtKB-SubCell"/>
</dbReference>
<evidence type="ECO:0000313" key="7">
    <source>
        <dbReference type="EMBL" id="QAB14180.1"/>
    </source>
</evidence>
<feature type="chain" id="PRO_5019114070" evidence="6">
    <location>
        <begin position="25"/>
        <end position="281"/>
    </location>
</feature>
<dbReference type="AlphaFoldDB" id="A0A451G401"/>
<evidence type="ECO:0000313" key="8">
    <source>
        <dbReference type="Proteomes" id="UP000285478"/>
    </source>
</evidence>
<dbReference type="EMBL" id="CP035033">
    <property type="protein sequence ID" value="QAB14180.1"/>
    <property type="molecule type" value="Genomic_DNA"/>
</dbReference>
<evidence type="ECO:0000256" key="5">
    <source>
        <dbReference type="ARBA" id="ARBA00023237"/>
    </source>
</evidence>
<gene>
    <name evidence="7" type="ORF">EPV75_00080</name>
</gene>
<dbReference type="PANTHER" id="PTHR38776">
    <property type="entry name" value="MLTA-INTERACTING PROTEIN-RELATED"/>
    <property type="match status" value="1"/>
</dbReference>
<dbReference type="Proteomes" id="UP000285478">
    <property type="component" value="Chromosome"/>
</dbReference>
<keyword evidence="5" id="KW-0998">Cell outer membrane</keyword>
<organism evidence="7 8">
    <name type="scientific">Hydrogenovibrio thermophilus</name>
    <dbReference type="NCBI Taxonomy" id="265883"/>
    <lineage>
        <taxon>Bacteria</taxon>
        <taxon>Pseudomonadati</taxon>
        <taxon>Pseudomonadota</taxon>
        <taxon>Gammaproteobacteria</taxon>
        <taxon>Thiotrichales</taxon>
        <taxon>Piscirickettsiaceae</taxon>
        <taxon>Hydrogenovibrio</taxon>
    </lineage>
</organism>
<dbReference type="InterPro" id="IPR010583">
    <property type="entry name" value="MipA"/>
</dbReference>
<comment type="similarity">
    <text evidence="2">Belongs to the MipA/OmpV family.</text>
</comment>
<keyword evidence="4" id="KW-0472">Membrane</keyword>
<evidence type="ECO:0000256" key="2">
    <source>
        <dbReference type="ARBA" id="ARBA00005722"/>
    </source>
</evidence>
<dbReference type="RefSeq" id="WP_128384040.1">
    <property type="nucleotide sequence ID" value="NZ_CP035033.1"/>
</dbReference>
<proteinExistence type="inferred from homology"/>
<evidence type="ECO:0000256" key="6">
    <source>
        <dbReference type="SAM" id="SignalP"/>
    </source>
</evidence>
<dbReference type="KEGG" id="htr:EPV75_00080"/>
<comment type="subcellular location">
    <subcellularLocation>
        <location evidence="1">Cell outer membrane</location>
    </subcellularLocation>
</comment>
<reference evidence="7 8" key="1">
    <citation type="journal article" date="2018" name="Environ. Microbiol.">
        <title>Genomes of ubiquitous marine and hypersaline Hydrogenovibrio, Thiomicrorhabdus and Thiomicrospira spp. encode a diversity of mechanisms to sustain chemolithoautotrophy in heterogeneous environments.</title>
        <authorList>
            <person name="Scott K.M."/>
            <person name="Williams J."/>
            <person name="Porter C.M.B."/>
            <person name="Russel S."/>
            <person name="Harmer T.L."/>
            <person name="Paul J.H."/>
            <person name="Antonen K.M."/>
            <person name="Bridges M.K."/>
            <person name="Camper G.J."/>
            <person name="Campla C.K."/>
            <person name="Casella L.G."/>
            <person name="Chase E."/>
            <person name="Conrad J.W."/>
            <person name="Cruz M.C."/>
            <person name="Dunlap D.S."/>
            <person name="Duran L."/>
            <person name="Fahsbender E.M."/>
            <person name="Goldsmith D.B."/>
            <person name="Keeley R.F."/>
            <person name="Kondoff M.R."/>
            <person name="Kussy B.I."/>
            <person name="Lane M.K."/>
            <person name="Lawler S."/>
            <person name="Leigh B.A."/>
            <person name="Lewis C."/>
            <person name="Lostal L.M."/>
            <person name="Marking D."/>
            <person name="Mancera P.A."/>
            <person name="McClenthan E.C."/>
            <person name="McIntyre E.A."/>
            <person name="Mine J.A."/>
            <person name="Modi S."/>
            <person name="Moore B.D."/>
            <person name="Morgan W.A."/>
            <person name="Nelson K.M."/>
            <person name="Nguyen K.N."/>
            <person name="Ogburn N."/>
            <person name="Parrino D.G."/>
            <person name="Pedapudi A.D."/>
            <person name="Pelham R.P."/>
            <person name="Preece A.M."/>
            <person name="Rampersad E.A."/>
            <person name="Richardson J.C."/>
            <person name="Rodgers C.M."/>
            <person name="Schaffer B.L."/>
            <person name="Sheridan N.E."/>
            <person name="Solone M.R."/>
            <person name="Staley Z.R."/>
            <person name="Tabuchi M."/>
            <person name="Waide R.J."/>
            <person name="Wanjugi P.W."/>
            <person name="Young S."/>
            <person name="Clum A."/>
            <person name="Daum C."/>
            <person name="Huntemann M."/>
            <person name="Ivanova N."/>
            <person name="Kyrpides N."/>
            <person name="Mikhailova N."/>
            <person name="Palaniappan K."/>
            <person name="Pillay M."/>
            <person name="Reddy T.B.K."/>
            <person name="Shapiro N."/>
            <person name="Stamatis D."/>
            <person name="Varghese N."/>
            <person name="Woyke T."/>
            <person name="Boden R."/>
            <person name="Freyermuth S.K."/>
            <person name="Kerfeld C.A."/>
        </authorList>
    </citation>
    <scope>NUCLEOTIDE SEQUENCE [LARGE SCALE GENOMIC DNA]</scope>
    <source>
        <strain evidence="7 8">JR-2</strain>
    </source>
</reference>
<protein>
    <submittedName>
        <fullName evidence="7">MipA/OmpV family protein</fullName>
    </submittedName>
</protein>
<evidence type="ECO:0000256" key="4">
    <source>
        <dbReference type="ARBA" id="ARBA00023136"/>
    </source>
</evidence>
<name>A0A451G401_9GAMM</name>
<evidence type="ECO:0000256" key="3">
    <source>
        <dbReference type="ARBA" id="ARBA00022729"/>
    </source>
</evidence>
<evidence type="ECO:0000256" key="1">
    <source>
        <dbReference type="ARBA" id="ARBA00004442"/>
    </source>
</evidence>
<dbReference type="PANTHER" id="PTHR38776:SF1">
    <property type="entry name" value="MLTA-INTERACTING PROTEIN-RELATED"/>
    <property type="match status" value="1"/>
</dbReference>